<dbReference type="OrthoDB" id="3763345at2759"/>
<feature type="region of interest" description="Disordered" evidence="1">
    <location>
        <begin position="1"/>
        <end position="23"/>
    </location>
</feature>
<dbReference type="InParanoid" id="E4ZGL4"/>
<dbReference type="Proteomes" id="UP000002668">
    <property type="component" value="Genome"/>
</dbReference>
<evidence type="ECO:0000313" key="2">
    <source>
        <dbReference type="EMBL" id="CBX90434.1"/>
    </source>
</evidence>
<dbReference type="AlphaFoldDB" id="E4ZGL4"/>
<dbReference type="STRING" id="985895.E4ZGL4"/>
<protein>
    <submittedName>
        <fullName evidence="2">Uncharacterized protein</fullName>
    </submittedName>
</protein>
<name>E4ZGL4_LEPMJ</name>
<dbReference type="HOGENOM" id="CLU_1510875_0_0_1"/>
<organism evidence="2 3">
    <name type="scientific">Leptosphaeria maculans (strain JN3 / isolate v23.1.3 / race Av1-4-5-6-7-8)</name>
    <name type="common">Blackleg fungus</name>
    <name type="synonym">Phoma lingam</name>
    <dbReference type="NCBI Taxonomy" id="985895"/>
    <lineage>
        <taxon>Eukaryota</taxon>
        <taxon>Fungi</taxon>
        <taxon>Dikarya</taxon>
        <taxon>Ascomycota</taxon>
        <taxon>Pezizomycotina</taxon>
        <taxon>Dothideomycetes</taxon>
        <taxon>Pleosporomycetidae</taxon>
        <taxon>Pleosporales</taxon>
        <taxon>Pleosporineae</taxon>
        <taxon>Leptosphaeriaceae</taxon>
        <taxon>Plenodomus</taxon>
        <taxon>Plenodomus lingam/Leptosphaeria maculans species complex</taxon>
    </lineage>
</organism>
<dbReference type="GeneID" id="13292241"/>
<feature type="compositionally biased region" description="Basic and acidic residues" evidence="1">
    <location>
        <begin position="1"/>
        <end position="20"/>
    </location>
</feature>
<dbReference type="VEuPathDB" id="FungiDB:LEMA_P065600.1"/>
<evidence type="ECO:0000256" key="1">
    <source>
        <dbReference type="SAM" id="MobiDB-lite"/>
    </source>
</evidence>
<dbReference type="eggNOG" id="ENOG502SP4K">
    <property type="taxonomic scope" value="Eukaryota"/>
</dbReference>
<proteinExistence type="predicted"/>
<dbReference type="OMA" id="FAPSQWE"/>
<reference evidence="3" key="1">
    <citation type="journal article" date="2011" name="Nat. Commun.">
        <title>Effector diversification within compartments of the Leptosphaeria maculans genome affected by Repeat-Induced Point mutations.</title>
        <authorList>
            <person name="Rouxel T."/>
            <person name="Grandaubert J."/>
            <person name="Hane J.K."/>
            <person name="Hoede C."/>
            <person name="van de Wouw A.P."/>
            <person name="Couloux A."/>
            <person name="Dominguez V."/>
            <person name="Anthouard V."/>
            <person name="Bally P."/>
            <person name="Bourras S."/>
            <person name="Cozijnsen A.J."/>
            <person name="Ciuffetti L.M."/>
            <person name="Degrave A."/>
            <person name="Dilmaghani A."/>
            <person name="Duret L."/>
            <person name="Fudal I."/>
            <person name="Goodwin S.B."/>
            <person name="Gout L."/>
            <person name="Glaser N."/>
            <person name="Linglin J."/>
            <person name="Kema G.H.J."/>
            <person name="Lapalu N."/>
            <person name="Lawrence C.B."/>
            <person name="May K."/>
            <person name="Meyer M."/>
            <person name="Ollivier B."/>
            <person name="Poulain J."/>
            <person name="Schoch C.L."/>
            <person name="Simon A."/>
            <person name="Spatafora J.W."/>
            <person name="Stachowiak A."/>
            <person name="Turgeon B.G."/>
            <person name="Tyler B.M."/>
            <person name="Vincent D."/>
            <person name="Weissenbach J."/>
            <person name="Amselem J."/>
            <person name="Quesneville H."/>
            <person name="Oliver R.P."/>
            <person name="Wincker P."/>
            <person name="Balesdent M.-H."/>
            <person name="Howlett B.J."/>
        </authorList>
    </citation>
    <scope>NUCLEOTIDE SEQUENCE [LARGE SCALE GENOMIC DNA]</scope>
    <source>
        <strain evidence="3">JN3 / isolate v23.1.3 / race Av1-4-5-6-7-8</strain>
    </source>
</reference>
<gene>
    <name evidence="2" type="ORF">LEMA_P065600.1</name>
</gene>
<sequence>MHAARLNEVKSREHNPRQSCEEGQTLISQAQSVRNDIITGAQLKRRVVFARNIKLFFGGPRHSLIDSSATRARKRLTRERCERICGLRPDGVITWAAAFPPSTWTASSMSNSAFDYVEEHIEQGLPVVWPSEIFEILNDLEVEEPLNLSSKYKGFLEAVRRSEQEKLTPAGPVPRLRV</sequence>
<keyword evidence="3" id="KW-1185">Reference proteome</keyword>
<dbReference type="EMBL" id="FP929064">
    <property type="protein sequence ID" value="CBX90434.1"/>
    <property type="molecule type" value="Genomic_DNA"/>
</dbReference>
<evidence type="ECO:0000313" key="3">
    <source>
        <dbReference type="Proteomes" id="UP000002668"/>
    </source>
</evidence>
<accession>E4ZGL4</accession>